<evidence type="ECO:0000313" key="2">
    <source>
        <dbReference type="Proteomes" id="UP000253090"/>
    </source>
</evidence>
<comment type="caution">
    <text evidence="1">The sequence shown here is derived from an EMBL/GenBank/DDBJ whole genome shotgun (WGS) entry which is preliminary data.</text>
</comment>
<reference evidence="1 2" key="1">
    <citation type="submission" date="2018-07" db="EMBL/GenBank/DDBJ databases">
        <title>Genomic Encyclopedia of Type Strains, Phase III (KMG-III): the genomes of soil and plant-associated and newly described type strains.</title>
        <authorList>
            <person name="Whitman W."/>
        </authorList>
    </citation>
    <scope>NUCLEOTIDE SEQUENCE [LARGE SCALE GENOMIC DNA]</scope>
    <source>
        <strain evidence="1 2">CECT 8333</strain>
    </source>
</reference>
<organism evidence="1 2">
    <name type="scientific">Fontibacillus phaseoli</name>
    <dbReference type="NCBI Taxonomy" id="1416533"/>
    <lineage>
        <taxon>Bacteria</taxon>
        <taxon>Bacillati</taxon>
        <taxon>Bacillota</taxon>
        <taxon>Bacilli</taxon>
        <taxon>Bacillales</taxon>
        <taxon>Paenibacillaceae</taxon>
        <taxon>Fontibacillus</taxon>
    </lineage>
</organism>
<dbReference type="AlphaFoldDB" id="A0A369B1R1"/>
<sequence length="73" mass="8117">MFLIKNDKNEAISVLLRGYCGNCFKNILSGILISSLKMLRDASEGGLVSGYQDRQKPINTSFCVFIGFFYDGV</sequence>
<gene>
    <name evidence="1" type="ORF">DFP94_11557</name>
</gene>
<dbReference type="EMBL" id="QPJW01000015">
    <property type="protein sequence ID" value="RCX15373.1"/>
    <property type="molecule type" value="Genomic_DNA"/>
</dbReference>
<dbReference type="Proteomes" id="UP000253090">
    <property type="component" value="Unassembled WGS sequence"/>
</dbReference>
<evidence type="ECO:0000313" key="1">
    <source>
        <dbReference type="EMBL" id="RCX15373.1"/>
    </source>
</evidence>
<accession>A0A369B1R1</accession>
<protein>
    <submittedName>
        <fullName evidence="1">Uncharacterized protein</fullName>
    </submittedName>
</protein>
<keyword evidence="2" id="KW-1185">Reference proteome</keyword>
<proteinExistence type="predicted"/>
<name>A0A369B1R1_9BACL</name>